<comment type="similarity">
    <text evidence="1">Belongs to the carbohydrate kinase PfkB family.</text>
</comment>
<evidence type="ECO:0000256" key="3">
    <source>
        <dbReference type="ARBA" id="ARBA00022777"/>
    </source>
</evidence>
<keyword evidence="2" id="KW-0808">Transferase</keyword>
<protein>
    <submittedName>
        <fullName evidence="5">Fructoselysine 6-kinase</fullName>
    </submittedName>
</protein>
<evidence type="ECO:0000256" key="1">
    <source>
        <dbReference type="ARBA" id="ARBA00010688"/>
    </source>
</evidence>
<evidence type="ECO:0000259" key="4">
    <source>
        <dbReference type="Pfam" id="PF00294"/>
    </source>
</evidence>
<comment type="caution">
    <text evidence="5">The sequence shown here is derived from an EMBL/GenBank/DDBJ whole genome shotgun (WGS) entry which is preliminary data.</text>
</comment>
<dbReference type="EMBL" id="JBJIAA010000008">
    <property type="protein sequence ID" value="MFL0251052.1"/>
    <property type="molecule type" value="Genomic_DNA"/>
</dbReference>
<proteinExistence type="inferred from homology"/>
<dbReference type="Proteomes" id="UP001623592">
    <property type="component" value="Unassembled WGS sequence"/>
</dbReference>
<name>A0ABW8TF41_9CLOT</name>
<dbReference type="InterPro" id="IPR002173">
    <property type="entry name" value="Carboh/pur_kinase_PfkB_CS"/>
</dbReference>
<dbReference type="PROSITE" id="PS00584">
    <property type="entry name" value="PFKB_KINASES_2"/>
    <property type="match status" value="1"/>
</dbReference>
<dbReference type="SUPFAM" id="SSF53613">
    <property type="entry name" value="Ribokinase-like"/>
    <property type="match status" value="1"/>
</dbReference>
<evidence type="ECO:0000313" key="6">
    <source>
        <dbReference type="Proteomes" id="UP001623592"/>
    </source>
</evidence>
<gene>
    <name evidence="5" type="ORF">ACJDT4_11515</name>
</gene>
<feature type="domain" description="Carbohydrate kinase PfkB" evidence="4">
    <location>
        <begin position="15"/>
        <end position="248"/>
    </location>
</feature>
<evidence type="ECO:0000256" key="2">
    <source>
        <dbReference type="ARBA" id="ARBA00022679"/>
    </source>
</evidence>
<dbReference type="InterPro" id="IPR029056">
    <property type="entry name" value="Ribokinase-like"/>
</dbReference>
<dbReference type="Pfam" id="PF00294">
    <property type="entry name" value="PfkB"/>
    <property type="match status" value="1"/>
</dbReference>
<dbReference type="Gene3D" id="3.40.1190.20">
    <property type="match status" value="1"/>
</dbReference>
<evidence type="ECO:0000313" key="5">
    <source>
        <dbReference type="EMBL" id="MFL0251052.1"/>
    </source>
</evidence>
<dbReference type="InterPro" id="IPR011611">
    <property type="entry name" value="PfkB_dom"/>
</dbReference>
<dbReference type="CDD" id="cd01940">
    <property type="entry name" value="Fructoselysine_kinase_like"/>
    <property type="match status" value="1"/>
</dbReference>
<dbReference type="PANTHER" id="PTHR43085:SF41">
    <property type="entry name" value="FRUCTOSELYSINE 6-KINASE"/>
    <property type="match status" value="1"/>
</dbReference>
<keyword evidence="3" id="KW-0418">Kinase</keyword>
<reference evidence="5 6" key="1">
    <citation type="submission" date="2024-11" db="EMBL/GenBank/DDBJ databases">
        <authorList>
            <person name="Heng Y.C."/>
            <person name="Lim A.C.H."/>
            <person name="Lee J.K.Y."/>
            <person name="Kittelmann S."/>
        </authorList>
    </citation>
    <scope>NUCLEOTIDE SEQUENCE [LARGE SCALE GENOMIC DNA]</scope>
    <source>
        <strain evidence="5 6">WILCCON 0114</strain>
    </source>
</reference>
<organism evidence="5 6">
    <name type="scientific">Clostridium neuense</name>
    <dbReference type="NCBI Taxonomy" id="1728934"/>
    <lineage>
        <taxon>Bacteria</taxon>
        <taxon>Bacillati</taxon>
        <taxon>Bacillota</taxon>
        <taxon>Clostridia</taxon>
        <taxon>Eubacteriales</taxon>
        <taxon>Clostridiaceae</taxon>
        <taxon>Clostridium</taxon>
    </lineage>
</organism>
<dbReference type="RefSeq" id="WP_406787708.1">
    <property type="nucleotide sequence ID" value="NZ_JBJIAA010000008.1"/>
</dbReference>
<accession>A0ABW8TF41</accession>
<sequence length="295" mass="32628">MKNYKIVAIGDNVCDKYLSRGKMYPGGQCVNTCVYGKMNGAETAYLGKYGNDEVAECVQSTLKQIGIDDSHCRHYEGENGFALVTLKNADRVFLGSNKGGIAKEHSYNFDENDFQYIKKFNLIYTNLNSYIEDNLKELHATGVPIAYDFSMRWTDEYLLKVCPYIDVAILSCAHLTAEEREKEMKKVQNYGVKIVLGTIGEDGSYVLYDGEFLYTTAIMAANIIDTMGAGDSYFSAFLCSLLQTSETGKLVEGTKESMKIRLESAMKSGAIFAANVCGMEGAFGYGVPIQGKTEI</sequence>
<dbReference type="InterPro" id="IPR050306">
    <property type="entry name" value="PfkB_Carbo_kinase"/>
</dbReference>
<keyword evidence="6" id="KW-1185">Reference proteome</keyword>
<dbReference type="PANTHER" id="PTHR43085">
    <property type="entry name" value="HEXOKINASE FAMILY MEMBER"/>
    <property type="match status" value="1"/>
</dbReference>